<dbReference type="EMBL" id="MLAK01000217">
    <property type="protein sequence ID" value="OHT15531.1"/>
    <property type="molecule type" value="Genomic_DNA"/>
</dbReference>
<dbReference type="AlphaFoldDB" id="A0A1J4KWB6"/>
<dbReference type="GeneID" id="94825656"/>
<evidence type="ECO:0000313" key="2">
    <source>
        <dbReference type="EMBL" id="OHT15531.1"/>
    </source>
</evidence>
<comment type="caution">
    <text evidence="2">The sequence shown here is derived from an EMBL/GenBank/DDBJ whole genome shotgun (WGS) entry which is preliminary data.</text>
</comment>
<accession>A0A1J4KWB6</accession>
<feature type="compositionally biased region" description="Basic and acidic residues" evidence="1">
    <location>
        <begin position="196"/>
        <end position="217"/>
    </location>
</feature>
<name>A0A1J4KWB6_9EUKA</name>
<feature type="compositionally biased region" description="Basic residues" evidence="1">
    <location>
        <begin position="1"/>
        <end position="11"/>
    </location>
</feature>
<dbReference type="Proteomes" id="UP000179807">
    <property type="component" value="Unassembled WGS sequence"/>
</dbReference>
<protein>
    <submittedName>
        <fullName evidence="2">Uncharacterized protein</fullName>
    </submittedName>
</protein>
<keyword evidence="3" id="KW-1185">Reference proteome</keyword>
<evidence type="ECO:0000313" key="3">
    <source>
        <dbReference type="Proteomes" id="UP000179807"/>
    </source>
</evidence>
<dbReference type="VEuPathDB" id="TrichDB:TRFO_02862"/>
<feature type="region of interest" description="Disordered" evidence="1">
    <location>
        <begin position="147"/>
        <end position="234"/>
    </location>
</feature>
<organism evidence="2 3">
    <name type="scientific">Tritrichomonas foetus</name>
    <dbReference type="NCBI Taxonomy" id="1144522"/>
    <lineage>
        <taxon>Eukaryota</taxon>
        <taxon>Metamonada</taxon>
        <taxon>Parabasalia</taxon>
        <taxon>Tritrichomonadida</taxon>
        <taxon>Tritrichomonadidae</taxon>
        <taxon>Tritrichomonas</taxon>
    </lineage>
</organism>
<sequence length="1087" mass="127683">MKGKSKSKSKTKANNNTTKEDVFTKRYNKPKWDNFSQLVTEYIKEHSIASMAEVFDISTKAFTRSVWTTPKLEEMAHYLVTYSGCFRIDLTVNYPKPLPIYPGHHKLSSTTFFVLDEGSEDHFDDVEKAKAILEELTKSAIQRVEELRKNKNKRQKDRQSTRKQSENIEEEIQEEPVKTKPKKSKKNLTIEQMFNLEKETEQENDFDKSDFDKKDIDANDIDTNDIDPSDIDPNDFYDENGDDNLEDRFLTRDGYLFGYTSNRKLQYQMLHTYIFETFQYNPFTIEELVNSMPVDFYLKFVMIKELPQIFLQEPRLRHILVRCFPESFREGFCFSSAHEVFQKLIMTAYREKGYQQEYALFTRPTEDTFQLIDSIQLEVFDQFTFHYIFYDSEQILLFHEMLKEIELLENIDPHSINLWLKRYSLHRKARNGETHLTRAIVTQTVSEPFIETFPFSYPRVEKFIIQHGQNWINLQASLLRIYSKNVKQVKECLYPTTGPVAEFCEGNADFQPYPALYFDFKDLSDFEFLRNVDKNVVFNYLSAVMQITMNGLITNLQRPWSKAMQFFTELTGTEREEFLHHSMPQNLNMFLNKTYRDYYDLNNYTTVYQSVQNHAFNQEQVDLEKTFEITTTAYFQRFHLNYIRFQMSPTISELVERLKMISLTPKDVFSLKDAKRMLTEIDCSQMEEAVFYLKISRFMNQPVVYDEPDRTSRFQCTRRTITDFNITRPFSMYENIMRYVKISRNPNNVEAAAESNSGAVTYLLEPDAPLTIVLEPTKASTIDHTAVLMKLSKSSMTVSSKKSRNVDAFSVKMRMIGVPLLPHFDVQVPTPEYTVKPIADFRTYEGDNCQTMQEAFMELLVLICQTRSEKDPQLLVLMTRLIYAYILNRKSRGASLDKIIMTFNAYELVNVFIILSILEQFDFVYRLNITSAMPIFFADKYAGNHYIRCKMGLNQYKLVKPHIWISSDGSTEENMLQKLRMKAAEIIDSNPGIEFLEISNKMPALSIYDLYQILDALELDEIVFSKFVIEQDGDLFVDDSVLLSPYVDCVMFFYNMTMSQKDPNVNPLRRYFYPSPKLNINLALSVI</sequence>
<feature type="region of interest" description="Disordered" evidence="1">
    <location>
        <begin position="1"/>
        <end position="20"/>
    </location>
</feature>
<reference evidence="2" key="1">
    <citation type="submission" date="2016-10" db="EMBL/GenBank/DDBJ databases">
        <authorList>
            <person name="Benchimol M."/>
            <person name="Almeida L.G."/>
            <person name="Vasconcelos A.T."/>
            <person name="Perreira-Neves A."/>
            <person name="Rosa I.A."/>
            <person name="Tasca T."/>
            <person name="Bogo M.R."/>
            <person name="de Souza W."/>
        </authorList>
    </citation>
    <scope>NUCLEOTIDE SEQUENCE [LARGE SCALE GENOMIC DNA]</scope>
    <source>
        <strain evidence="2">K</strain>
    </source>
</reference>
<gene>
    <name evidence="2" type="ORF">TRFO_02862</name>
</gene>
<dbReference type="RefSeq" id="XP_068368667.1">
    <property type="nucleotide sequence ID" value="XM_068490952.1"/>
</dbReference>
<feature type="compositionally biased region" description="Acidic residues" evidence="1">
    <location>
        <begin position="218"/>
        <end position="234"/>
    </location>
</feature>
<feature type="compositionally biased region" description="Basic and acidic residues" evidence="1">
    <location>
        <begin position="157"/>
        <end position="166"/>
    </location>
</feature>
<proteinExistence type="predicted"/>
<evidence type="ECO:0000256" key="1">
    <source>
        <dbReference type="SAM" id="MobiDB-lite"/>
    </source>
</evidence>
<dbReference type="OrthoDB" id="10636021at2759"/>